<keyword evidence="1" id="KW-0472">Membrane</keyword>
<evidence type="ECO:0000313" key="4">
    <source>
        <dbReference type="Proteomes" id="UP000471293"/>
    </source>
</evidence>
<keyword evidence="5" id="KW-1185">Reference proteome</keyword>
<protein>
    <submittedName>
        <fullName evidence="3">DUF4307 domain-containing protein</fullName>
    </submittedName>
</protein>
<keyword evidence="1" id="KW-0812">Transmembrane</keyword>
<sequence length="134" mass="14373">MTAVREALPDGRYGRSRDQRADRTLKIVGAVLGAALLALLGWFGYAYVVGQDVSAEIIKSKVVSDERADAHVEVRKETDVVAHCTVRALSEDGGEVGRKEVRLDAGSDRIDTVVSVRTTSRATAVELMGCGVND</sequence>
<dbReference type="EMBL" id="JAHUVW010000001">
    <property type="protein sequence ID" value="MBV7670655.1"/>
    <property type="molecule type" value="Genomic_DNA"/>
</dbReference>
<gene>
    <name evidence="3" type="ORF">G3I29_01175</name>
    <name evidence="2" type="ORF">STHAL_14410</name>
</gene>
<comment type="caution">
    <text evidence="3">The sequence shown here is derived from an EMBL/GenBank/DDBJ whole genome shotgun (WGS) entry which is preliminary data.</text>
</comment>
<keyword evidence="1" id="KW-1133">Transmembrane helix</keyword>
<dbReference type="AlphaFoldDB" id="A0A6N9TX64"/>
<evidence type="ECO:0000313" key="2">
    <source>
        <dbReference type="EMBL" id="MBV7670655.1"/>
    </source>
</evidence>
<feature type="transmembrane region" description="Helical" evidence="1">
    <location>
        <begin position="25"/>
        <end position="48"/>
    </location>
</feature>
<dbReference type="RefSeq" id="WP_103490652.1">
    <property type="nucleotide sequence ID" value="NZ_JAAGLQ010000023.1"/>
</dbReference>
<proteinExistence type="predicted"/>
<dbReference type="Proteomes" id="UP000471293">
    <property type="component" value="Unassembled WGS sequence"/>
</dbReference>
<reference evidence="3 4" key="1">
    <citation type="submission" date="2020-01" db="EMBL/GenBank/DDBJ databases">
        <title>Insect and environment-associated Actinomycetes.</title>
        <authorList>
            <person name="Currrie C."/>
            <person name="Chevrette M."/>
            <person name="Carlson C."/>
            <person name="Stubbendieck R."/>
            <person name="Wendt-Pienkowski E."/>
        </authorList>
    </citation>
    <scope>NUCLEOTIDE SEQUENCE [LARGE SCALE GENOMIC DNA]</scope>
    <source>
        <strain evidence="3 4">SID11342</strain>
    </source>
</reference>
<dbReference type="InterPro" id="IPR025443">
    <property type="entry name" value="DUF4307"/>
</dbReference>
<dbReference type="Pfam" id="PF14155">
    <property type="entry name" value="DUF4307"/>
    <property type="match status" value="1"/>
</dbReference>
<organism evidence="3 4">
    <name type="scientific">Streptomyces halstedii</name>
    <dbReference type="NCBI Taxonomy" id="1944"/>
    <lineage>
        <taxon>Bacteria</taxon>
        <taxon>Bacillati</taxon>
        <taxon>Actinomycetota</taxon>
        <taxon>Actinomycetes</taxon>
        <taxon>Kitasatosporales</taxon>
        <taxon>Streptomycetaceae</taxon>
        <taxon>Streptomyces</taxon>
    </lineage>
</organism>
<evidence type="ECO:0000313" key="5">
    <source>
        <dbReference type="Proteomes" id="UP000735541"/>
    </source>
</evidence>
<dbReference type="EMBL" id="JAAGLQ010000023">
    <property type="protein sequence ID" value="NEA14176.1"/>
    <property type="molecule type" value="Genomic_DNA"/>
</dbReference>
<dbReference type="Proteomes" id="UP000735541">
    <property type="component" value="Unassembled WGS sequence"/>
</dbReference>
<accession>A0A6N9TX64</accession>
<evidence type="ECO:0000313" key="3">
    <source>
        <dbReference type="EMBL" id="NEA14176.1"/>
    </source>
</evidence>
<evidence type="ECO:0000256" key="1">
    <source>
        <dbReference type="SAM" id="Phobius"/>
    </source>
</evidence>
<name>A0A6N9TX64_STRHA</name>
<reference evidence="2 5" key="2">
    <citation type="submission" date="2021-07" db="EMBL/GenBank/DDBJ databases">
        <title>Sequencing Streptomyces halstedii LGO-A4 genome an citrus endophytic actinomycete.</title>
        <authorList>
            <person name="Samborskyy M."/>
            <person name="Scott N."/>
            <person name="Deglau R."/>
            <person name="Dickens S."/>
            <person name="Oliveira L.G."/>
        </authorList>
    </citation>
    <scope>NUCLEOTIDE SEQUENCE [LARGE SCALE GENOMIC DNA]</scope>
    <source>
        <strain evidence="2 5">LGO-A4</strain>
    </source>
</reference>